<evidence type="ECO:0000259" key="6">
    <source>
        <dbReference type="PROSITE" id="PS50206"/>
    </source>
</evidence>
<dbReference type="Pfam" id="PF00102">
    <property type="entry name" value="Y_phosphatase"/>
    <property type="match status" value="1"/>
</dbReference>
<comment type="caution">
    <text evidence="7">The sequence shown here is derived from an EMBL/GenBank/DDBJ whole genome shotgun (WGS) entry which is preliminary data.</text>
</comment>
<dbReference type="SMART" id="SM00194">
    <property type="entry name" value="PTPc"/>
    <property type="match status" value="1"/>
</dbReference>
<dbReference type="RefSeq" id="XP_058307520.1">
    <property type="nucleotide sequence ID" value="XM_058453329.1"/>
</dbReference>
<dbReference type="InterPro" id="IPR003595">
    <property type="entry name" value="Tyr_Pase_cat"/>
</dbReference>
<dbReference type="AlphaFoldDB" id="A0A9W9SX49"/>
<evidence type="ECO:0000256" key="1">
    <source>
        <dbReference type="ARBA" id="ARBA00009649"/>
    </source>
</evidence>
<evidence type="ECO:0000313" key="8">
    <source>
        <dbReference type="Proteomes" id="UP001150904"/>
    </source>
</evidence>
<dbReference type="PROSITE" id="PS51257">
    <property type="entry name" value="PROKAR_LIPOPROTEIN"/>
    <property type="match status" value="1"/>
</dbReference>
<feature type="compositionally biased region" description="Polar residues" evidence="3">
    <location>
        <begin position="7"/>
        <end position="20"/>
    </location>
</feature>
<dbReference type="CDD" id="cd18533">
    <property type="entry name" value="PTP_fungal"/>
    <property type="match status" value="1"/>
</dbReference>
<dbReference type="InterPro" id="IPR000387">
    <property type="entry name" value="Tyr_Pase_dom"/>
</dbReference>
<dbReference type="FunFam" id="3.90.190.10:FF:000142">
    <property type="entry name" value="Protein tyrosine phosphatase (Pyp1), putative"/>
    <property type="match status" value="1"/>
</dbReference>
<feature type="region of interest" description="Disordered" evidence="3">
    <location>
        <begin position="1"/>
        <end position="87"/>
    </location>
</feature>
<dbReference type="InterPro" id="IPR036873">
    <property type="entry name" value="Rhodanese-like_dom_sf"/>
</dbReference>
<feature type="compositionally biased region" description="Low complexity" evidence="3">
    <location>
        <begin position="163"/>
        <end position="176"/>
    </location>
</feature>
<organism evidence="7 8">
    <name type="scientific">Penicillium cinerascens</name>
    <dbReference type="NCBI Taxonomy" id="70096"/>
    <lineage>
        <taxon>Eukaryota</taxon>
        <taxon>Fungi</taxon>
        <taxon>Dikarya</taxon>
        <taxon>Ascomycota</taxon>
        <taxon>Pezizomycotina</taxon>
        <taxon>Eurotiomycetes</taxon>
        <taxon>Eurotiomycetidae</taxon>
        <taxon>Eurotiales</taxon>
        <taxon>Aspergillaceae</taxon>
        <taxon>Penicillium</taxon>
    </lineage>
</organism>
<evidence type="ECO:0000313" key="7">
    <source>
        <dbReference type="EMBL" id="KAJ5201604.1"/>
    </source>
</evidence>
<dbReference type="SMART" id="SM00404">
    <property type="entry name" value="PTPc_motif"/>
    <property type="match status" value="1"/>
</dbReference>
<dbReference type="InterPro" id="IPR050348">
    <property type="entry name" value="Protein-Tyr_Phosphatase"/>
</dbReference>
<dbReference type="Gene3D" id="3.90.190.10">
    <property type="entry name" value="Protein tyrosine phosphatase superfamily"/>
    <property type="match status" value="1"/>
</dbReference>
<dbReference type="GeneID" id="83180630"/>
<feature type="region of interest" description="Disordered" evidence="3">
    <location>
        <begin position="552"/>
        <end position="575"/>
    </location>
</feature>
<reference evidence="7" key="1">
    <citation type="submission" date="2022-12" db="EMBL/GenBank/DDBJ databases">
        <authorList>
            <person name="Petersen C."/>
        </authorList>
    </citation>
    <scope>NUCLEOTIDE SEQUENCE</scope>
    <source>
        <strain evidence="7">IBT 15544</strain>
    </source>
</reference>
<dbReference type="OrthoDB" id="6058203at2759"/>
<keyword evidence="8" id="KW-1185">Reference proteome</keyword>
<dbReference type="SUPFAM" id="SSF52799">
    <property type="entry name" value="(Phosphotyrosine protein) phosphatases II"/>
    <property type="match status" value="1"/>
</dbReference>
<feature type="domain" description="Rhodanese" evidence="6">
    <location>
        <begin position="190"/>
        <end position="306"/>
    </location>
</feature>
<feature type="compositionally biased region" description="Polar residues" evidence="3">
    <location>
        <begin position="58"/>
        <end position="75"/>
    </location>
</feature>
<dbReference type="Proteomes" id="UP001150904">
    <property type="component" value="Unassembled WGS sequence"/>
</dbReference>
<dbReference type="GO" id="GO:0004725">
    <property type="term" value="F:protein tyrosine phosphatase activity"/>
    <property type="evidence" value="ECO:0007669"/>
    <property type="project" value="UniProtKB-EC"/>
</dbReference>
<feature type="region of interest" description="Disordered" evidence="3">
    <location>
        <begin position="104"/>
        <end position="177"/>
    </location>
</feature>
<accession>A0A9W9SX49</accession>
<dbReference type="CDD" id="cd01446">
    <property type="entry name" value="DSP_MapKP"/>
    <property type="match status" value="1"/>
</dbReference>
<feature type="compositionally biased region" description="Basic and acidic residues" evidence="3">
    <location>
        <begin position="104"/>
        <end position="114"/>
    </location>
</feature>
<protein>
    <recommendedName>
        <fullName evidence="2">protein-tyrosine-phosphatase</fullName>
        <ecNumber evidence="2">3.1.3.48</ecNumber>
    </recommendedName>
</protein>
<evidence type="ECO:0000259" key="5">
    <source>
        <dbReference type="PROSITE" id="PS50056"/>
    </source>
</evidence>
<proteinExistence type="inferred from homology"/>
<dbReference type="FunFam" id="3.40.250.10:FF:000051">
    <property type="entry name" value="Protein tyrosine phosphatase (Pyp1), putative"/>
    <property type="match status" value="1"/>
</dbReference>
<sequence>MTGPGRSPSSPWVQSAQGCSRDSRTVQPFHPALSPSNTGLQSSVERPSPNYFGIAVDNSANPPTSSPGLHTQKNWGSMPLPSPKLQLYSQESVSEGLVNLLRTESKADKGRRESAFQGRSSNNEGETTSTGSQSSHIHVQHSEATGRGQEHPNGRGPVVKKNPGSSPQGSLPGPSQWISDEQCAHLLQTSPQEVLLLDVRPYAHFSQANINGSLNLCIPTTLLKRRSFDTQKLANTFTNDVDKEKFGRWKECKIIIVYDAATTDVKDAAPLLNVINKFQAEDWNGQGLVLQDGFKGFSGRFPRLIHRPQLRTEVSPQKRSPMSLDIHSIAPVVGGCALPESSSAANPFFGNIRQNMDLMGGVGQIPLKVPDHLTEAKRQSLPAWLREASDVKDQGRIVSERFLGLEKRELNRMKQALSYEGNSAPAGGASKKYRVAGIEKGTKNRYNDIYPFDHSRVRLEGIPSGSCDYVNANHIQAEFSNRRYIATQAPVPDTFNDFWRVVWEQDVRLIVSLTAELERGQVKCHPFWRSGNYGPFKVKAYSERFIHVESKGRSSDPTIKTPSISDVPPQSTDDSNENPVIIVRHFSLCHTSFPFQPLRDITQLQYPYWPDFGTTSQPIHLLHLIEQCNKVIRHNSIRGFGSQEAEPSGERPILVHCSAGCGRTGTFCTVDSVLDMLKRQRSQVAGATDSSGWTRDPTLDLITKTVEDFRTQRPSMVQNLSQFVLCYESVLEWLVSQTDRSG</sequence>
<feature type="compositionally biased region" description="Polar residues" evidence="3">
    <location>
        <begin position="34"/>
        <end position="45"/>
    </location>
</feature>
<comment type="similarity">
    <text evidence="1">Belongs to the protein-tyrosine phosphatase family. Non-receptor class subfamily.</text>
</comment>
<dbReference type="PRINTS" id="PR00700">
    <property type="entry name" value="PRTYPHPHTASE"/>
</dbReference>
<dbReference type="InterPro" id="IPR016130">
    <property type="entry name" value="Tyr_Pase_AS"/>
</dbReference>
<feature type="domain" description="Tyrosine-protein phosphatase" evidence="4">
    <location>
        <begin position="443"/>
        <end position="733"/>
    </location>
</feature>
<dbReference type="EC" id="3.1.3.48" evidence="2"/>
<dbReference type="InterPro" id="IPR001763">
    <property type="entry name" value="Rhodanese-like_dom"/>
</dbReference>
<dbReference type="PROSITE" id="PS50056">
    <property type="entry name" value="TYR_PHOSPHATASE_2"/>
    <property type="match status" value="1"/>
</dbReference>
<evidence type="ECO:0000256" key="2">
    <source>
        <dbReference type="ARBA" id="ARBA00013064"/>
    </source>
</evidence>
<dbReference type="InterPro" id="IPR000242">
    <property type="entry name" value="PTP_cat"/>
</dbReference>
<dbReference type="PROSITE" id="PS50206">
    <property type="entry name" value="RHODANESE_3"/>
    <property type="match status" value="1"/>
</dbReference>
<name>A0A9W9SX49_9EURO</name>
<dbReference type="PROSITE" id="PS00383">
    <property type="entry name" value="TYR_PHOSPHATASE_1"/>
    <property type="match status" value="1"/>
</dbReference>
<dbReference type="PANTHER" id="PTHR19134:SF561">
    <property type="entry name" value="PROTEIN TYROSINE PHOSPHATASE 36E, ISOFORM A"/>
    <property type="match status" value="1"/>
</dbReference>
<dbReference type="Gene3D" id="3.40.250.10">
    <property type="entry name" value="Rhodanese-like domain"/>
    <property type="match status" value="1"/>
</dbReference>
<dbReference type="PANTHER" id="PTHR19134">
    <property type="entry name" value="RECEPTOR-TYPE TYROSINE-PROTEIN PHOSPHATASE"/>
    <property type="match status" value="1"/>
</dbReference>
<feature type="compositionally biased region" description="Polar residues" evidence="3">
    <location>
        <begin position="555"/>
        <end position="573"/>
    </location>
</feature>
<evidence type="ECO:0000256" key="3">
    <source>
        <dbReference type="SAM" id="MobiDB-lite"/>
    </source>
</evidence>
<gene>
    <name evidence="7" type="ORF">N7498_006267</name>
</gene>
<evidence type="ECO:0000259" key="4">
    <source>
        <dbReference type="PROSITE" id="PS50055"/>
    </source>
</evidence>
<dbReference type="PROSITE" id="PS50055">
    <property type="entry name" value="TYR_PHOSPHATASE_PTP"/>
    <property type="match status" value="1"/>
</dbReference>
<dbReference type="EMBL" id="JAPQKR010000013">
    <property type="protein sequence ID" value="KAJ5201604.1"/>
    <property type="molecule type" value="Genomic_DNA"/>
</dbReference>
<dbReference type="SUPFAM" id="SSF52821">
    <property type="entry name" value="Rhodanese/Cell cycle control phosphatase"/>
    <property type="match status" value="1"/>
</dbReference>
<feature type="compositionally biased region" description="Low complexity" evidence="3">
    <location>
        <begin position="124"/>
        <end position="135"/>
    </location>
</feature>
<reference evidence="7" key="2">
    <citation type="journal article" date="2023" name="IMA Fungus">
        <title>Comparative genomic study of the Penicillium genus elucidates a diverse pangenome and 15 lateral gene transfer events.</title>
        <authorList>
            <person name="Petersen C."/>
            <person name="Sorensen T."/>
            <person name="Nielsen M.R."/>
            <person name="Sondergaard T.E."/>
            <person name="Sorensen J.L."/>
            <person name="Fitzpatrick D.A."/>
            <person name="Frisvad J.C."/>
            <person name="Nielsen K.L."/>
        </authorList>
    </citation>
    <scope>NUCLEOTIDE SEQUENCE</scope>
    <source>
        <strain evidence="7">IBT 15544</strain>
    </source>
</reference>
<feature type="domain" description="Tyrosine specific protein phosphatases" evidence="5">
    <location>
        <begin position="622"/>
        <end position="724"/>
    </location>
</feature>
<dbReference type="Pfam" id="PF00581">
    <property type="entry name" value="Rhodanese"/>
    <property type="match status" value="1"/>
</dbReference>
<dbReference type="InterPro" id="IPR029021">
    <property type="entry name" value="Prot-tyrosine_phosphatase-like"/>
</dbReference>